<evidence type="ECO:0000256" key="2">
    <source>
        <dbReference type="ARBA" id="ARBA00007347"/>
    </source>
</evidence>
<dbReference type="EnsemblPlants" id="Ma06_t09100.1">
    <property type="protein sequence ID" value="Ma06_p09100.1"/>
    <property type="gene ID" value="Ma06_g09100"/>
</dbReference>
<comment type="subcellular location">
    <subcellularLocation>
        <location evidence="1 5">Mitochondrion</location>
    </subcellularLocation>
</comment>
<dbReference type="EMBL" id="HG996471">
    <property type="protein sequence ID" value="CAG1845725.1"/>
    <property type="molecule type" value="Genomic_DNA"/>
</dbReference>
<gene>
    <name evidence="6" type="ORF">GSMUA_155200.1</name>
</gene>
<evidence type="ECO:0000313" key="6">
    <source>
        <dbReference type="EMBL" id="CAG1845725.1"/>
    </source>
</evidence>
<dbReference type="InParanoid" id="A0A804JEA4"/>
<dbReference type="InterPro" id="IPR013892">
    <property type="entry name" value="Cyt_c_biogenesis_Cmc1-like"/>
</dbReference>
<evidence type="ECO:0000256" key="5">
    <source>
        <dbReference type="RuleBase" id="RU364104"/>
    </source>
</evidence>
<protein>
    <recommendedName>
        <fullName evidence="5">COX assembly mitochondrial protein</fullName>
    </recommendedName>
</protein>
<evidence type="ECO:0000256" key="3">
    <source>
        <dbReference type="ARBA" id="ARBA00023128"/>
    </source>
</evidence>
<accession>A0A804JEA4</accession>
<dbReference type="AlphaFoldDB" id="A0A804JEA4"/>
<evidence type="ECO:0000256" key="4">
    <source>
        <dbReference type="ARBA" id="ARBA00023157"/>
    </source>
</evidence>
<comment type="similarity">
    <text evidence="2 5">Belongs to the CMC family.</text>
</comment>
<keyword evidence="8" id="KW-1185">Reference proteome</keyword>
<dbReference type="PANTHER" id="PTHR22977">
    <property type="entry name" value="COX ASSEMBLY MITOCHONDRIAL PROTEIN"/>
    <property type="match status" value="1"/>
</dbReference>
<keyword evidence="4" id="KW-1015">Disulfide bond</keyword>
<dbReference type="Pfam" id="PF08583">
    <property type="entry name" value="Cmc1"/>
    <property type="match status" value="1"/>
</dbReference>
<sequence>MWPLDRIVSSVDSCICDIIANICFLQISGHSVWIAENTSSSNLTQASYIIEFQKCHADHPIGKFFRQCTELKIKLDRCFRQEVFENMRTVKRMANFEENKKFKERLQAYRKEMVEKGT</sequence>
<reference evidence="6" key="1">
    <citation type="submission" date="2021-03" db="EMBL/GenBank/DDBJ databases">
        <authorList>
            <consortium name="Genoscope - CEA"/>
            <person name="William W."/>
        </authorList>
    </citation>
    <scope>NUCLEOTIDE SEQUENCE</scope>
    <source>
        <strain evidence="6">Doubled-haploid Pahang</strain>
    </source>
</reference>
<name>A0A804JEA4_MUSAM</name>
<dbReference type="GO" id="GO:0005739">
    <property type="term" value="C:mitochondrion"/>
    <property type="evidence" value="ECO:0000318"/>
    <property type="project" value="GO_Central"/>
</dbReference>
<dbReference type="PANTHER" id="PTHR22977:SF1">
    <property type="entry name" value="COX ASSEMBLY MITOCHONDRIAL PROTEIN 2 HOMOLOG"/>
    <property type="match status" value="1"/>
</dbReference>
<evidence type="ECO:0000313" key="7">
    <source>
        <dbReference type="EnsemblPlants" id="Ma06_p09100.1"/>
    </source>
</evidence>
<proteinExistence type="inferred from homology"/>
<keyword evidence="3 5" id="KW-0496">Mitochondrion</keyword>
<evidence type="ECO:0000256" key="1">
    <source>
        <dbReference type="ARBA" id="ARBA00004173"/>
    </source>
</evidence>
<dbReference type="Gramene" id="Ma06_t09100.1">
    <property type="protein sequence ID" value="Ma06_p09100.1"/>
    <property type="gene ID" value="Ma06_g09100"/>
</dbReference>
<evidence type="ECO:0000313" key="8">
    <source>
        <dbReference type="Proteomes" id="UP000012960"/>
    </source>
</evidence>
<reference evidence="7" key="2">
    <citation type="submission" date="2021-05" db="UniProtKB">
        <authorList>
            <consortium name="EnsemblPlants"/>
        </authorList>
    </citation>
    <scope>IDENTIFICATION</scope>
    <source>
        <strain evidence="7">subsp. malaccensis</strain>
    </source>
</reference>
<dbReference type="Proteomes" id="UP000012960">
    <property type="component" value="Unplaced"/>
</dbReference>
<organism evidence="7 8">
    <name type="scientific">Musa acuminata subsp. malaccensis</name>
    <name type="common">Wild banana</name>
    <name type="synonym">Musa malaccensis</name>
    <dbReference type="NCBI Taxonomy" id="214687"/>
    <lineage>
        <taxon>Eukaryota</taxon>
        <taxon>Viridiplantae</taxon>
        <taxon>Streptophyta</taxon>
        <taxon>Embryophyta</taxon>
        <taxon>Tracheophyta</taxon>
        <taxon>Spermatophyta</taxon>
        <taxon>Magnoliopsida</taxon>
        <taxon>Liliopsida</taxon>
        <taxon>Zingiberales</taxon>
        <taxon>Musaceae</taxon>
        <taxon>Musa</taxon>
    </lineage>
</organism>